<keyword evidence="3" id="KW-1185">Reference proteome</keyword>
<feature type="compositionally biased region" description="Gly residues" evidence="1">
    <location>
        <begin position="1"/>
        <end position="17"/>
    </location>
</feature>
<evidence type="ECO:0000256" key="1">
    <source>
        <dbReference type="SAM" id="MobiDB-lite"/>
    </source>
</evidence>
<gene>
    <name evidence="2" type="ORF">EGD98_03755</name>
</gene>
<reference evidence="2" key="1">
    <citation type="submission" date="2021-06" db="EMBL/GenBank/DDBJ databases">
        <title>Halomicroarcula sp. F24A a new haloarchaeum isolated from saline soil.</title>
        <authorList>
            <person name="Duran-Viseras A."/>
            <person name="Sanchez-Porro C."/>
            <person name="Ventosa A."/>
        </authorList>
    </citation>
    <scope>NUCLEOTIDE SEQUENCE</scope>
    <source>
        <strain evidence="2">F24A</strain>
    </source>
</reference>
<feature type="region of interest" description="Disordered" evidence="1">
    <location>
        <begin position="1"/>
        <end position="43"/>
    </location>
</feature>
<sequence>MGNEGGPGPVGGTGNGSGEEIADTEQSAAPADVPTAADQSKTSTCATCWQEIPPDSVRCPHCVTPDGDCRDDAAQWSYDRVVLAVVPADGARSARASAVTAFSRARTLVSGPEFSHGEVTLWGEFETSPPTTLTEGWPTLPGAVPLASTAGRSLFETAATRCEATEPTDPTIYCEDGTAVADGDDVATLSAVIEDAEVSYWVVPGVVKRYAMPEEPDAFGDPLYCARCDAVTEHDVSDQRADAPDQPGRLWACRVCGTERYGPE</sequence>
<dbReference type="AlphaFoldDB" id="A0A8J8CBV5"/>
<dbReference type="RefSeq" id="WP_220587016.1">
    <property type="nucleotide sequence ID" value="NZ_RKLQ01000001.1"/>
</dbReference>
<comment type="caution">
    <text evidence="2">The sequence shown here is derived from an EMBL/GenBank/DDBJ whole genome shotgun (WGS) entry which is preliminary data.</text>
</comment>
<evidence type="ECO:0000313" key="3">
    <source>
        <dbReference type="Proteomes" id="UP000783863"/>
    </source>
</evidence>
<protein>
    <submittedName>
        <fullName evidence="2">Uncharacterized protein</fullName>
    </submittedName>
</protein>
<evidence type="ECO:0000313" key="2">
    <source>
        <dbReference type="EMBL" id="MBX0302785.1"/>
    </source>
</evidence>
<name>A0A8J8CBV5_9EURY</name>
<accession>A0A8J8CBV5</accession>
<dbReference type="Proteomes" id="UP000783863">
    <property type="component" value="Unassembled WGS sequence"/>
</dbReference>
<organism evidence="2 3">
    <name type="scientific">Haloarcula salinisoli</name>
    <dbReference type="NCBI Taxonomy" id="2487746"/>
    <lineage>
        <taxon>Archaea</taxon>
        <taxon>Methanobacteriati</taxon>
        <taxon>Methanobacteriota</taxon>
        <taxon>Stenosarchaea group</taxon>
        <taxon>Halobacteria</taxon>
        <taxon>Halobacteriales</taxon>
        <taxon>Haloarculaceae</taxon>
        <taxon>Haloarcula</taxon>
    </lineage>
</organism>
<proteinExistence type="predicted"/>
<dbReference type="EMBL" id="RKLQ01000001">
    <property type="protein sequence ID" value="MBX0302785.1"/>
    <property type="molecule type" value="Genomic_DNA"/>
</dbReference>